<dbReference type="Gene3D" id="2.60.120.230">
    <property type="match status" value="1"/>
</dbReference>
<dbReference type="GO" id="GO:0016715">
    <property type="term" value="F:oxidoreductase activity, acting on paired donors, with incorporation or reduction of molecular oxygen, reduced ascorbate as one donor, and incorporation of one atom of oxygen"/>
    <property type="evidence" value="ECO:0007669"/>
    <property type="project" value="InterPro"/>
</dbReference>
<protein>
    <submittedName>
        <fullName evidence="5">Peptide-N-glycosidase F, N terminal</fullName>
    </submittedName>
</protein>
<dbReference type="InterPro" id="IPR014784">
    <property type="entry name" value="Cu2_ascorb_mOase-like_C"/>
</dbReference>
<reference evidence="5 6" key="1">
    <citation type="submission" date="2018-06" db="EMBL/GenBank/DDBJ databases">
        <authorList>
            <consortium name="Pathogen Informatics"/>
            <person name="Doyle S."/>
        </authorList>
    </citation>
    <scope>NUCLEOTIDE SEQUENCE [LARGE SCALE GENOMIC DNA]</scope>
    <source>
        <strain evidence="5 6">NCTC11190</strain>
    </source>
</reference>
<evidence type="ECO:0000256" key="1">
    <source>
        <dbReference type="ARBA" id="ARBA00023157"/>
    </source>
</evidence>
<keyword evidence="5" id="KW-0378">Hydrolase</keyword>
<dbReference type="InterPro" id="IPR008977">
    <property type="entry name" value="PHM/PNGase_F_dom_sf"/>
</dbReference>
<accession>A0A379MVE4</accession>
<sequence>MKKILLTAALGLLTAGTMADEAVKVTYTSPGKEGRPSAFRTVLTIDGDQCRIHREIDTALMLEQNPEWGARLRKNDRSRVSETQYIDYGTHKYYSMAEMPDGTTIATEEPFVLDSALTVEPSDTVICGYRCKVATTVIKSNTIKYWFTDEAGVQGTVQPAADLPKGLVLMTSRNGRIGLKAQSIEKIDIPAGQKTIPAFAVVVDAPMYRYRINNAGVISVPVFDNEYIGISSSNAPGAVDSLLADTVYRLSGGTVILRKVRLPESSEGWDIFAQVIQKADKDAYDRTGSVFVIPAGKEQSFLDALVGGLATVPAFESHNGKRYPGIIATDTYDTPVELIRFFTPFGVGGYNSHRVPGQVWADSVIYHQDVTHLAPLLQGEAWIGAYIGNWTEKAHKLSLTLKYHPGGGQKGERTVIPVFNSLNLMEQGGQDYPSFMGSDSLRVSVDIPHPVRGAQLVYLTTGHGGWGGGDEFNQKENTVYMDGRKIFAFIPWREDCSSYRRRNPASGNFSNGLSSSDLSRSNWCPGTVTNPVYIPLGDLPAGRHTFAVTIPQGEPQGSSFSYWCLSGAIVGERVDRLPAGDERTALSDPHPDKQSGKAHKARKRRK</sequence>
<dbReference type="AlphaFoldDB" id="A0A379MVE4"/>
<dbReference type="Pfam" id="PF22252">
    <property type="entry name" value="PNGase_F-II_N"/>
    <property type="match status" value="1"/>
</dbReference>
<evidence type="ECO:0000313" key="5">
    <source>
        <dbReference type="EMBL" id="SUE34739.1"/>
    </source>
</evidence>
<evidence type="ECO:0000313" key="6">
    <source>
        <dbReference type="Proteomes" id="UP000255233"/>
    </source>
</evidence>
<gene>
    <name evidence="5" type="ORF">NCTC11190_01972</name>
</gene>
<dbReference type="SUPFAM" id="SSF49742">
    <property type="entry name" value="PHM/PNGase F"/>
    <property type="match status" value="1"/>
</dbReference>
<evidence type="ECO:0000259" key="4">
    <source>
        <dbReference type="SMART" id="SM01290"/>
    </source>
</evidence>
<evidence type="ECO:0000256" key="3">
    <source>
        <dbReference type="SAM" id="SignalP"/>
    </source>
</evidence>
<dbReference type="Pfam" id="PF09112">
    <property type="entry name" value="N-glycanase_N"/>
    <property type="match status" value="1"/>
</dbReference>
<dbReference type="RefSeq" id="WP_051214485.1">
    <property type="nucleotide sequence ID" value="NZ_DBEWVC010000106.1"/>
</dbReference>
<feature type="compositionally biased region" description="Basic residues" evidence="2">
    <location>
        <begin position="596"/>
        <end position="606"/>
    </location>
</feature>
<keyword evidence="1" id="KW-1015">Disulfide bond</keyword>
<dbReference type="InterPro" id="IPR015196">
    <property type="entry name" value="PngaseF_N"/>
</dbReference>
<dbReference type="SMART" id="SM01290">
    <property type="entry name" value="N-glycanase_N"/>
    <property type="match status" value="1"/>
</dbReference>
<dbReference type="Pfam" id="PF09113">
    <property type="entry name" value="N-glycanase_C"/>
    <property type="match status" value="1"/>
</dbReference>
<organism evidence="5 6">
    <name type="scientific">Rikenella microfusus</name>
    <dbReference type="NCBI Taxonomy" id="28139"/>
    <lineage>
        <taxon>Bacteria</taxon>
        <taxon>Pseudomonadati</taxon>
        <taxon>Bacteroidota</taxon>
        <taxon>Bacteroidia</taxon>
        <taxon>Bacteroidales</taxon>
        <taxon>Rikenellaceae</taxon>
        <taxon>Rikenella</taxon>
    </lineage>
</organism>
<dbReference type="InterPro" id="IPR043022">
    <property type="entry name" value="PngaseF_N_sf"/>
</dbReference>
<dbReference type="EMBL" id="UGVL01000001">
    <property type="protein sequence ID" value="SUE34739.1"/>
    <property type="molecule type" value="Genomic_DNA"/>
</dbReference>
<feature type="chain" id="PRO_5016649266" evidence="3">
    <location>
        <begin position="20"/>
        <end position="606"/>
    </location>
</feature>
<name>A0A379MVE4_9BACT</name>
<dbReference type="GO" id="GO:0016798">
    <property type="term" value="F:hydrolase activity, acting on glycosyl bonds"/>
    <property type="evidence" value="ECO:0007669"/>
    <property type="project" value="UniProtKB-KW"/>
</dbReference>
<evidence type="ECO:0000256" key="2">
    <source>
        <dbReference type="SAM" id="MobiDB-lite"/>
    </source>
</evidence>
<feature type="compositionally biased region" description="Basic and acidic residues" evidence="2">
    <location>
        <begin position="580"/>
        <end position="595"/>
    </location>
</feature>
<keyword evidence="3" id="KW-0732">Signal</keyword>
<dbReference type="InterPro" id="IPR015197">
    <property type="entry name" value="PngaseF_C"/>
</dbReference>
<keyword evidence="5" id="KW-0326">Glycosidase</keyword>
<feature type="domain" description="Peptide-N-glycosidase F N-terminal" evidence="4">
    <location>
        <begin position="219"/>
        <end position="403"/>
    </location>
</feature>
<keyword evidence="6" id="KW-1185">Reference proteome</keyword>
<dbReference type="OrthoDB" id="6281169at2"/>
<feature type="region of interest" description="Disordered" evidence="2">
    <location>
        <begin position="580"/>
        <end position="606"/>
    </location>
</feature>
<dbReference type="Proteomes" id="UP000255233">
    <property type="component" value="Unassembled WGS sequence"/>
</dbReference>
<feature type="signal peptide" evidence="3">
    <location>
        <begin position="1"/>
        <end position="19"/>
    </location>
</feature>
<dbReference type="STRING" id="880526.GCA_000427365_01846"/>
<proteinExistence type="predicted"/>
<dbReference type="Gene3D" id="2.60.120.1570">
    <property type="entry name" value="Peptide-N-glycosidase F, N-terminal domain"/>
    <property type="match status" value="1"/>
</dbReference>